<proteinExistence type="predicted"/>
<evidence type="ECO:0000256" key="1">
    <source>
        <dbReference type="ARBA" id="ARBA00023015"/>
    </source>
</evidence>
<evidence type="ECO:0000313" key="7">
    <source>
        <dbReference type="EMBL" id="MDI3387879.1"/>
    </source>
</evidence>
<feature type="region of interest" description="Disordered" evidence="4">
    <location>
        <begin position="257"/>
        <end position="293"/>
    </location>
</feature>
<accession>A0ABT6RUM1</accession>
<dbReference type="RefSeq" id="WP_282514241.1">
    <property type="nucleotide sequence ID" value="NZ_JASCIR010000013.1"/>
</dbReference>
<dbReference type="InterPro" id="IPR036388">
    <property type="entry name" value="WH-like_DNA-bd_sf"/>
</dbReference>
<evidence type="ECO:0000259" key="5">
    <source>
        <dbReference type="PROSITE" id="PS51077"/>
    </source>
</evidence>
<dbReference type="PANTHER" id="PTHR30136:SF35">
    <property type="entry name" value="HTH-TYPE TRANSCRIPTIONAL REGULATOR RV1719"/>
    <property type="match status" value="1"/>
</dbReference>
<evidence type="ECO:0000313" key="8">
    <source>
        <dbReference type="Proteomes" id="UP001224661"/>
    </source>
</evidence>
<evidence type="ECO:0000256" key="2">
    <source>
        <dbReference type="ARBA" id="ARBA00023125"/>
    </source>
</evidence>
<evidence type="ECO:0000259" key="6">
    <source>
        <dbReference type="PROSITE" id="PS51078"/>
    </source>
</evidence>
<reference evidence="7 8" key="1">
    <citation type="submission" date="2023-05" db="EMBL/GenBank/DDBJ databases">
        <title>Draft genome sequence of Streptomyces sp. B-S-A8 isolated from a cave soil in Thailand.</title>
        <authorList>
            <person name="Chamroensaksri N."/>
            <person name="Muangham S."/>
        </authorList>
    </citation>
    <scope>NUCLEOTIDE SEQUENCE [LARGE SCALE GENOMIC DNA]</scope>
    <source>
        <strain evidence="7 8">B-S-A8</strain>
    </source>
</reference>
<keyword evidence="1" id="KW-0805">Transcription regulation</keyword>
<feature type="compositionally biased region" description="Low complexity" evidence="4">
    <location>
        <begin position="281"/>
        <end position="293"/>
    </location>
</feature>
<keyword evidence="2" id="KW-0238">DNA-binding</keyword>
<dbReference type="Pfam" id="PF01614">
    <property type="entry name" value="IclR_C"/>
    <property type="match status" value="1"/>
</dbReference>
<feature type="domain" description="IclR-ED" evidence="6">
    <location>
        <begin position="74"/>
        <end position="263"/>
    </location>
</feature>
<name>A0ABT6RUM1_9ACTN</name>
<keyword evidence="3" id="KW-0804">Transcription</keyword>
<dbReference type="SMART" id="SM00346">
    <property type="entry name" value="HTH_ICLR"/>
    <property type="match status" value="1"/>
</dbReference>
<dbReference type="SUPFAM" id="SSF46785">
    <property type="entry name" value="Winged helix' DNA-binding domain"/>
    <property type="match status" value="1"/>
</dbReference>
<organism evidence="7 8">
    <name type="scientific">Streptomyces solicavernae</name>
    <dbReference type="NCBI Taxonomy" id="3043614"/>
    <lineage>
        <taxon>Bacteria</taxon>
        <taxon>Bacillati</taxon>
        <taxon>Actinomycetota</taxon>
        <taxon>Actinomycetes</taxon>
        <taxon>Kitasatosporales</taxon>
        <taxon>Streptomycetaceae</taxon>
        <taxon>Streptomyces</taxon>
    </lineage>
</organism>
<dbReference type="Pfam" id="PF09339">
    <property type="entry name" value="HTH_IclR"/>
    <property type="match status" value="1"/>
</dbReference>
<feature type="domain" description="HTH iclR-type" evidence="5">
    <location>
        <begin position="11"/>
        <end position="73"/>
    </location>
</feature>
<comment type="caution">
    <text evidence="7">The sequence shown here is derived from an EMBL/GenBank/DDBJ whole genome shotgun (WGS) entry which is preliminary data.</text>
</comment>
<dbReference type="Gene3D" id="3.30.450.40">
    <property type="match status" value="1"/>
</dbReference>
<dbReference type="InterPro" id="IPR029016">
    <property type="entry name" value="GAF-like_dom_sf"/>
</dbReference>
<gene>
    <name evidence="7" type="ORF">QIS99_16975</name>
</gene>
<evidence type="ECO:0000256" key="4">
    <source>
        <dbReference type="SAM" id="MobiDB-lite"/>
    </source>
</evidence>
<dbReference type="PROSITE" id="PS51077">
    <property type="entry name" value="HTH_ICLR"/>
    <property type="match status" value="1"/>
</dbReference>
<dbReference type="InterPro" id="IPR005471">
    <property type="entry name" value="Tscrpt_reg_IclR_N"/>
</dbReference>
<dbReference type="PROSITE" id="PS51078">
    <property type="entry name" value="ICLR_ED"/>
    <property type="match status" value="1"/>
</dbReference>
<dbReference type="Proteomes" id="UP001224661">
    <property type="component" value="Unassembled WGS sequence"/>
</dbReference>
<sequence length="293" mass="31334">MGERESTSSASPAVGRALDILLHLAGRSGPVQAAALARELGIPRSSAYHILTVLVDRGFVTYLPKEQAYGLGVASFEIGSAYLRHEPLERLAHPILRSASARLGQTVHLGIVHGAETVYLLKERPPTGRSGQADPALVTDVGVRLPAHLTANGRAVLAHSSPAQLRALFPRQASLITRTGKGPRSLAELIDLLATDRERGWSEEVELVSEGFRSLGVAAFDHNERPVAALSSTWQRHYSRHSPDEVREVLEQAANRLTAAMSGRRPTPGTRLSARRTSPQGGSASRGGSAAPR</sequence>
<dbReference type="SUPFAM" id="SSF55781">
    <property type="entry name" value="GAF domain-like"/>
    <property type="match status" value="1"/>
</dbReference>
<dbReference type="EMBL" id="JASCIR010000013">
    <property type="protein sequence ID" value="MDI3387879.1"/>
    <property type="molecule type" value="Genomic_DNA"/>
</dbReference>
<protein>
    <submittedName>
        <fullName evidence="7">IclR family transcriptional regulator</fullName>
    </submittedName>
</protein>
<keyword evidence="8" id="KW-1185">Reference proteome</keyword>
<evidence type="ECO:0000256" key="3">
    <source>
        <dbReference type="ARBA" id="ARBA00023163"/>
    </source>
</evidence>
<dbReference type="InterPro" id="IPR036390">
    <property type="entry name" value="WH_DNA-bd_sf"/>
</dbReference>
<dbReference type="InterPro" id="IPR014757">
    <property type="entry name" value="Tscrpt_reg_IclR_C"/>
</dbReference>
<dbReference type="PANTHER" id="PTHR30136">
    <property type="entry name" value="HELIX-TURN-HELIX TRANSCRIPTIONAL REGULATOR, ICLR FAMILY"/>
    <property type="match status" value="1"/>
</dbReference>
<dbReference type="InterPro" id="IPR050707">
    <property type="entry name" value="HTH_MetabolicPath_Reg"/>
</dbReference>
<dbReference type="Gene3D" id="1.10.10.10">
    <property type="entry name" value="Winged helix-like DNA-binding domain superfamily/Winged helix DNA-binding domain"/>
    <property type="match status" value="1"/>
</dbReference>